<feature type="region of interest" description="Disordered" evidence="1">
    <location>
        <begin position="249"/>
        <end position="270"/>
    </location>
</feature>
<accession>M0M4B3</accession>
<keyword evidence="3" id="KW-1185">Reference proteome</keyword>
<evidence type="ECO:0000313" key="3">
    <source>
        <dbReference type="Proteomes" id="UP000011566"/>
    </source>
</evidence>
<protein>
    <submittedName>
        <fullName evidence="2">Uncharacterized protein</fullName>
    </submittedName>
</protein>
<dbReference type="eggNOG" id="arCOG04738">
    <property type="taxonomic scope" value="Archaea"/>
</dbReference>
<reference evidence="2 3" key="1">
    <citation type="journal article" date="2014" name="PLoS Genet.">
        <title>Phylogenetically driven sequencing of extremely halophilic archaea reveals strategies for static and dynamic osmo-response.</title>
        <authorList>
            <person name="Becker E.A."/>
            <person name="Seitzer P.M."/>
            <person name="Tritt A."/>
            <person name="Larsen D."/>
            <person name="Krusor M."/>
            <person name="Yao A.I."/>
            <person name="Wu D."/>
            <person name="Madern D."/>
            <person name="Eisen J.A."/>
            <person name="Darling A.E."/>
            <person name="Facciotti M.T."/>
        </authorList>
    </citation>
    <scope>NUCLEOTIDE SEQUENCE [LARGE SCALE GENOMIC DNA]</scope>
    <source>
        <strain evidence="2 3">100A6</strain>
    </source>
</reference>
<sequence>MPRESVAGPLRFRWSHETWDRSRVRRDLHASLDEALGARLDGPWYRPPPGYDACRLEMDNGDRALFAWGEDAFWLGNTQTPEALWRTEKYTFEEVPYPVARWAQRELLAELQVQDPWLTAYDHVAWFFLPVLLSKDGRGSSRAFFADHAAGFPDATTDDALDFYERFLSTGVFDDYRYTMAAKLGTSRQVDLTRMSATMGEFNAAKVLTDAGQPIVPEVQMDSGHALDYRVEPVDGPSALVEVTRPSRPVDRAAGTPAAAVRGTAGSKTDGQLAAHPDAVLFVDCSSFHDDEWATLAAERPAVGHRPAVVFRVRPDGSTAGYATGTVPFDLSGTGLGG</sequence>
<dbReference type="AlphaFoldDB" id="M0M4B3"/>
<evidence type="ECO:0000256" key="1">
    <source>
        <dbReference type="SAM" id="MobiDB-lite"/>
    </source>
</evidence>
<dbReference type="InterPro" id="IPR043953">
    <property type="entry name" value="DUF5784"/>
</dbReference>
<dbReference type="EMBL" id="AOMB01000010">
    <property type="protein sequence ID" value="EMA40647.1"/>
    <property type="molecule type" value="Genomic_DNA"/>
</dbReference>
<gene>
    <name evidence="2" type="ORF">C447_03976</name>
</gene>
<proteinExistence type="predicted"/>
<name>M0M4B3_9EURY</name>
<dbReference type="PATRIC" id="fig|1132509.6.peg.923"/>
<evidence type="ECO:0000313" key="2">
    <source>
        <dbReference type="EMBL" id="EMA40647.1"/>
    </source>
</evidence>
<comment type="caution">
    <text evidence="2">The sequence shown here is derived from an EMBL/GenBank/DDBJ whole genome shotgun (WGS) entry which is preliminary data.</text>
</comment>
<dbReference type="Pfam" id="PF19096">
    <property type="entry name" value="DUF5784"/>
    <property type="match status" value="1"/>
</dbReference>
<organism evidence="2 3">
    <name type="scientific">Halococcus hamelinensis 100A6</name>
    <dbReference type="NCBI Taxonomy" id="1132509"/>
    <lineage>
        <taxon>Archaea</taxon>
        <taxon>Methanobacteriati</taxon>
        <taxon>Methanobacteriota</taxon>
        <taxon>Stenosarchaea group</taxon>
        <taxon>Halobacteria</taxon>
        <taxon>Halobacteriales</taxon>
        <taxon>Halococcaceae</taxon>
        <taxon>Halococcus</taxon>
    </lineage>
</organism>
<dbReference type="Proteomes" id="UP000011566">
    <property type="component" value="Unassembled WGS sequence"/>
</dbReference>